<dbReference type="Proteomes" id="UP001187192">
    <property type="component" value="Unassembled WGS sequence"/>
</dbReference>
<gene>
    <name evidence="1" type="ORF">TIFTF001_021420</name>
</gene>
<dbReference type="EMBL" id="BTGU01000041">
    <property type="protein sequence ID" value="GMN52270.1"/>
    <property type="molecule type" value="Genomic_DNA"/>
</dbReference>
<accession>A0AA88DBV2</accession>
<evidence type="ECO:0000313" key="2">
    <source>
        <dbReference type="Proteomes" id="UP001187192"/>
    </source>
</evidence>
<name>A0AA88DBV2_FICCA</name>
<comment type="caution">
    <text evidence="1">The sequence shown here is derived from an EMBL/GenBank/DDBJ whole genome shotgun (WGS) entry which is preliminary data.</text>
</comment>
<sequence>MKDSYQTRPVPTTPSTRGYVDVGDPLALRRVFDEISEKDVSSWMFLRRMSQRIVVCLTAMINGDVQNRDFVELLKLFVWMLRSGT</sequence>
<organism evidence="1 2">
    <name type="scientific">Ficus carica</name>
    <name type="common">Common fig</name>
    <dbReference type="NCBI Taxonomy" id="3494"/>
    <lineage>
        <taxon>Eukaryota</taxon>
        <taxon>Viridiplantae</taxon>
        <taxon>Streptophyta</taxon>
        <taxon>Embryophyta</taxon>
        <taxon>Tracheophyta</taxon>
        <taxon>Spermatophyta</taxon>
        <taxon>Magnoliopsida</taxon>
        <taxon>eudicotyledons</taxon>
        <taxon>Gunneridae</taxon>
        <taxon>Pentapetalae</taxon>
        <taxon>rosids</taxon>
        <taxon>fabids</taxon>
        <taxon>Rosales</taxon>
        <taxon>Moraceae</taxon>
        <taxon>Ficeae</taxon>
        <taxon>Ficus</taxon>
    </lineage>
</organism>
<protein>
    <submittedName>
        <fullName evidence="1">Uncharacterized protein</fullName>
    </submittedName>
</protein>
<proteinExistence type="predicted"/>
<dbReference type="AlphaFoldDB" id="A0AA88DBV2"/>
<keyword evidence="2" id="KW-1185">Reference proteome</keyword>
<reference evidence="1" key="1">
    <citation type="submission" date="2023-07" db="EMBL/GenBank/DDBJ databases">
        <title>draft genome sequence of fig (Ficus carica).</title>
        <authorList>
            <person name="Takahashi T."/>
            <person name="Nishimura K."/>
        </authorList>
    </citation>
    <scope>NUCLEOTIDE SEQUENCE</scope>
</reference>
<evidence type="ECO:0000313" key="1">
    <source>
        <dbReference type="EMBL" id="GMN52270.1"/>
    </source>
</evidence>